<dbReference type="GO" id="GO:0016491">
    <property type="term" value="F:oxidoreductase activity"/>
    <property type="evidence" value="ECO:0007669"/>
    <property type="project" value="UniProtKB-KW"/>
</dbReference>
<feature type="non-terminal residue" evidence="5">
    <location>
        <position position="127"/>
    </location>
</feature>
<dbReference type="GO" id="GO:0044550">
    <property type="term" value="P:secondary metabolite biosynthetic process"/>
    <property type="evidence" value="ECO:0007669"/>
    <property type="project" value="TreeGrafter"/>
</dbReference>
<accession>A0A3E2HHP1</accession>
<evidence type="ECO:0000256" key="3">
    <source>
        <dbReference type="ARBA" id="ARBA00023002"/>
    </source>
</evidence>
<comment type="caution">
    <text evidence="5">The sequence shown here is derived from an EMBL/GenBank/DDBJ whole genome shotgun (WGS) entry which is preliminary data.</text>
</comment>
<feature type="non-terminal residue" evidence="5">
    <location>
        <position position="1"/>
    </location>
</feature>
<keyword evidence="4" id="KW-0472">Membrane</keyword>
<reference evidence="5 6" key="1">
    <citation type="submission" date="2018-05" db="EMBL/GenBank/DDBJ databases">
        <title>Draft genome sequence of Scytalidium lignicola DSM 105466, a ubiquitous saprotrophic fungus.</title>
        <authorList>
            <person name="Buettner E."/>
            <person name="Gebauer A.M."/>
            <person name="Hofrichter M."/>
            <person name="Liers C."/>
            <person name="Kellner H."/>
        </authorList>
    </citation>
    <scope>NUCLEOTIDE SEQUENCE [LARGE SCALE GENOMIC DNA]</scope>
    <source>
        <strain evidence="5 6">DSM 105466</strain>
    </source>
</reference>
<dbReference type="InterPro" id="IPR051104">
    <property type="entry name" value="FAD_monoxygenase"/>
</dbReference>
<evidence type="ECO:0000256" key="2">
    <source>
        <dbReference type="ARBA" id="ARBA00022827"/>
    </source>
</evidence>
<keyword evidence="6" id="KW-1185">Reference proteome</keyword>
<dbReference type="SUPFAM" id="SSF51905">
    <property type="entry name" value="FAD/NAD(P)-binding domain"/>
    <property type="match status" value="1"/>
</dbReference>
<dbReference type="STRING" id="5539.A0A3E2HHP1"/>
<dbReference type="AlphaFoldDB" id="A0A3E2HHP1"/>
<dbReference type="EMBL" id="NCSJ02000045">
    <property type="protein sequence ID" value="RFU32929.1"/>
    <property type="molecule type" value="Genomic_DNA"/>
</dbReference>
<dbReference type="InterPro" id="IPR036188">
    <property type="entry name" value="FAD/NAD-bd_sf"/>
</dbReference>
<keyword evidence="4" id="KW-0812">Transmembrane</keyword>
<name>A0A3E2HHP1_SCYLI</name>
<dbReference type="PANTHER" id="PTHR46720">
    <property type="entry name" value="HYDROXYLASE, PUTATIVE (AFU_ORTHOLOGUE AFUA_3G01460)-RELATED"/>
    <property type="match status" value="1"/>
</dbReference>
<organism evidence="5 6">
    <name type="scientific">Scytalidium lignicola</name>
    <name type="common">Hyphomycete</name>
    <dbReference type="NCBI Taxonomy" id="5539"/>
    <lineage>
        <taxon>Eukaryota</taxon>
        <taxon>Fungi</taxon>
        <taxon>Dikarya</taxon>
        <taxon>Ascomycota</taxon>
        <taxon>Pezizomycotina</taxon>
        <taxon>Leotiomycetes</taxon>
        <taxon>Leotiomycetes incertae sedis</taxon>
        <taxon>Scytalidium</taxon>
    </lineage>
</organism>
<dbReference type="Proteomes" id="UP000258309">
    <property type="component" value="Unassembled WGS sequence"/>
</dbReference>
<evidence type="ECO:0000256" key="4">
    <source>
        <dbReference type="SAM" id="Phobius"/>
    </source>
</evidence>
<keyword evidence="2" id="KW-0274">FAD</keyword>
<evidence type="ECO:0000313" key="5">
    <source>
        <dbReference type="EMBL" id="RFU32929.1"/>
    </source>
</evidence>
<sequence>MSGTEGNTNNHETDQPFDIAIVGGGIVGLALAIGLVKRNIPVTINEQPSGFREIGAGLVFASNAVRAMNLIDARLAHAIDSIATFNSDEEAPDFFRFPDGYHHDGAPDDTTEKLLFTLYTGRRGLRG</sequence>
<dbReference type="Gene3D" id="3.50.50.60">
    <property type="entry name" value="FAD/NAD(P)-binding domain"/>
    <property type="match status" value="1"/>
</dbReference>
<proteinExistence type="predicted"/>
<protein>
    <recommendedName>
        <fullName evidence="7">FAD-binding domain-containing protein</fullName>
    </recommendedName>
</protein>
<evidence type="ECO:0000313" key="6">
    <source>
        <dbReference type="Proteomes" id="UP000258309"/>
    </source>
</evidence>
<gene>
    <name evidence="5" type="ORF">B7463_g3403</name>
</gene>
<evidence type="ECO:0000256" key="1">
    <source>
        <dbReference type="ARBA" id="ARBA00022630"/>
    </source>
</evidence>
<feature type="transmembrane region" description="Helical" evidence="4">
    <location>
        <begin position="19"/>
        <end position="36"/>
    </location>
</feature>
<evidence type="ECO:0008006" key="7">
    <source>
        <dbReference type="Google" id="ProtNLM"/>
    </source>
</evidence>
<keyword evidence="4" id="KW-1133">Transmembrane helix</keyword>
<keyword evidence="3" id="KW-0560">Oxidoreductase</keyword>
<dbReference type="PANTHER" id="PTHR46720:SF3">
    <property type="entry name" value="FAD-BINDING DOMAIN-CONTAINING PROTEIN-RELATED"/>
    <property type="match status" value="1"/>
</dbReference>
<keyword evidence="1" id="KW-0285">Flavoprotein</keyword>